<dbReference type="FunFam" id="2.60.40.1180:FF:000029">
    <property type="entry name" value="Alpha-mannosidase"/>
    <property type="match status" value="1"/>
</dbReference>
<evidence type="ECO:0000256" key="7">
    <source>
        <dbReference type="SAM" id="MobiDB-lite"/>
    </source>
</evidence>
<evidence type="ECO:0000313" key="10">
    <source>
        <dbReference type="Proteomes" id="UP000694544"/>
    </source>
</evidence>
<dbReference type="InterPro" id="IPR037094">
    <property type="entry name" value="Glyco_hydro_38_cen_sf"/>
</dbReference>
<protein>
    <recommendedName>
        <fullName evidence="6">Alpha-mannosidase</fullName>
        <ecNumber evidence="6">3.2.1.-</ecNumber>
    </recommendedName>
</protein>
<dbReference type="SUPFAM" id="SSF88713">
    <property type="entry name" value="Glycoside hydrolase/deacetylase"/>
    <property type="match status" value="1"/>
</dbReference>
<keyword evidence="3 6" id="KW-0378">Hydrolase</keyword>
<dbReference type="InterPro" id="IPR011682">
    <property type="entry name" value="Glyco_hydro_38_C"/>
</dbReference>
<dbReference type="Gene3D" id="3.20.110.10">
    <property type="entry name" value="Glycoside hydrolase 38, N terminal domain"/>
    <property type="match status" value="1"/>
</dbReference>
<dbReference type="Ensembl" id="ENSMMST00000023059.1">
    <property type="protein sequence ID" value="ENSMMSP00000020896.1"/>
    <property type="gene ID" value="ENSMMSG00000015548.1"/>
</dbReference>
<dbReference type="InterPro" id="IPR050843">
    <property type="entry name" value="Glycosyl_Hydrlase_38"/>
</dbReference>
<evidence type="ECO:0000313" key="9">
    <source>
        <dbReference type="Ensembl" id="ENSMMSP00000020896.1"/>
    </source>
</evidence>
<dbReference type="InterPro" id="IPR028995">
    <property type="entry name" value="Glyco_hydro_57/38_cen_sf"/>
</dbReference>
<dbReference type="GO" id="GO:0005764">
    <property type="term" value="C:lysosome"/>
    <property type="evidence" value="ECO:0007669"/>
    <property type="project" value="TreeGrafter"/>
</dbReference>
<dbReference type="InterPro" id="IPR011013">
    <property type="entry name" value="Gal_mutarotase_sf_dom"/>
</dbReference>
<dbReference type="Gene3D" id="1.20.1270.50">
    <property type="entry name" value="Glycoside hydrolase family 38, central domain"/>
    <property type="match status" value="1"/>
</dbReference>
<dbReference type="SUPFAM" id="SSF74650">
    <property type="entry name" value="Galactose mutarotase-like"/>
    <property type="match status" value="1"/>
</dbReference>
<dbReference type="GO" id="GO:0006013">
    <property type="term" value="P:mannose metabolic process"/>
    <property type="evidence" value="ECO:0007669"/>
    <property type="project" value="InterPro"/>
</dbReference>
<feature type="compositionally biased region" description="Polar residues" evidence="7">
    <location>
        <begin position="534"/>
        <end position="543"/>
    </location>
</feature>
<dbReference type="Proteomes" id="UP000694544">
    <property type="component" value="Unplaced"/>
</dbReference>
<evidence type="ECO:0000256" key="4">
    <source>
        <dbReference type="ARBA" id="ARBA00022833"/>
    </source>
</evidence>
<evidence type="ECO:0000256" key="2">
    <source>
        <dbReference type="ARBA" id="ARBA00022723"/>
    </source>
</evidence>
<organism evidence="9 10">
    <name type="scientific">Moschus moschiferus</name>
    <name type="common">Siberian musk deer</name>
    <name type="synonym">Moschus sibiricus</name>
    <dbReference type="NCBI Taxonomy" id="68415"/>
    <lineage>
        <taxon>Eukaryota</taxon>
        <taxon>Metazoa</taxon>
        <taxon>Chordata</taxon>
        <taxon>Craniata</taxon>
        <taxon>Vertebrata</taxon>
        <taxon>Euteleostomi</taxon>
        <taxon>Mammalia</taxon>
        <taxon>Eutheria</taxon>
        <taxon>Laurasiatheria</taxon>
        <taxon>Artiodactyla</taxon>
        <taxon>Ruminantia</taxon>
        <taxon>Pecora</taxon>
        <taxon>Moschidae</taxon>
        <taxon>Moschus</taxon>
    </lineage>
</organism>
<dbReference type="Pfam" id="PF07748">
    <property type="entry name" value="Glyco_hydro_38C"/>
    <property type="match status" value="1"/>
</dbReference>
<evidence type="ECO:0000259" key="8">
    <source>
        <dbReference type="SMART" id="SM00872"/>
    </source>
</evidence>
<dbReference type="InterPro" id="IPR000602">
    <property type="entry name" value="Glyco_hydro_38_N"/>
</dbReference>
<evidence type="ECO:0000256" key="6">
    <source>
        <dbReference type="RuleBase" id="RU361199"/>
    </source>
</evidence>
<dbReference type="Gene3D" id="2.70.98.30">
    <property type="entry name" value="Golgi alpha-mannosidase II, domain 4"/>
    <property type="match status" value="1"/>
</dbReference>
<keyword evidence="2 6" id="KW-0479">Metal-binding</keyword>
<dbReference type="InterPro" id="IPR013780">
    <property type="entry name" value="Glyco_hydro_b"/>
</dbReference>
<dbReference type="GO" id="GO:0030246">
    <property type="term" value="F:carbohydrate binding"/>
    <property type="evidence" value="ECO:0007669"/>
    <property type="project" value="InterPro"/>
</dbReference>
<dbReference type="Gene3D" id="2.60.40.1180">
    <property type="entry name" value="Golgi alpha-mannosidase II"/>
    <property type="match status" value="1"/>
</dbReference>
<dbReference type="InterPro" id="IPR011330">
    <property type="entry name" value="Glyco_hydro/deAcase_b/a-brl"/>
</dbReference>
<dbReference type="SUPFAM" id="SSF88688">
    <property type="entry name" value="Families 57/38 glycoside transferase middle domain"/>
    <property type="match status" value="1"/>
</dbReference>
<dbReference type="PANTHER" id="PTHR11607:SF28">
    <property type="entry name" value="EPIDIDYMIS-SPECIFIC ALPHA-MANNOSIDASE"/>
    <property type="match status" value="1"/>
</dbReference>
<dbReference type="Gene3D" id="2.60.40.1360">
    <property type="match status" value="1"/>
</dbReference>
<dbReference type="Pfam" id="PF09261">
    <property type="entry name" value="Alpha-mann_mid"/>
    <property type="match status" value="1"/>
</dbReference>
<reference evidence="9" key="2">
    <citation type="submission" date="2025-09" db="UniProtKB">
        <authorList>
            <consortium name="Ensembl"/>
        </authorList>
    </citation>
    <scope>IDENTIFICATION</scope>
</reference>
<evidence type="ECO:0000256" key="1">
    <source>
        <dbReference type="ARBA" id="ARBA00009792"/>
    </source>
</evidence>
<dbReference type="GeneTree" id="ENSGT01030000234638"/>
<keyword evidence="10" id="KW-1185">Reference proteome</keyword>
<comment type="similarity">
    <text evidence="1 6">Belongs to the glycosyl hydrolase 38 family.</text>
</comment>
<dbReference type="FunFam" id="3.20.110.10:FF:000004">
    <property type="entry name" value="Alpha-mannosidase"/>
    <property type="match status" value="1"/>
</dbReference>
<dbReference type="InterPro" id="IPR027291">
    <property type="entry name" value="Glyco_hydro_38_N_sf"/>
</dbReference>
<keyword evidence="4 6" id="KW-0862">Zinc</keyword>
<proteinExistence type="inferred from homology"/>
<evidence type="ECO:0000256" key="5">
    <source>
        <dbReference type="ARBA" id="ARBA00023295"/>
    </source>
</evidence>
<name>A0A8C6DV46_MOSMO</name>
<dbReference type="EC" id="3.2.1.-" evidence="6"/>
<sequence>PKETLLSPWTSPLGPLGLTGLSSHGNLRATQHENMQAYVTEVYTSVVEDLTHNKQHRFIIVDQEFFRLWWDGIASATQKVQVRQLVDQGRLEFVLGGQVMHDEAVTHVDDQILQLTEGHGFLYETFGIRPQFSWQVDSFGASATTPTLFTLAGFNAHVISRIDYDLKETMQDDQMQFVWRGSRSLLAQQEIFTHVLDENGYCFPLPVSSHKGFYWNEKAVFPDPPWDGVYPNKTVPVTLSSIQRYANTLSSNVRRRAPWFLTPYILWPWGCDRQFFNASVQFANMDHLMRYINKHISQLGVLMVYATLREYFETLYSEHEPVHVRDHRDFLPYSSGVFQSWTGFYASRSGLKGLARRASALLYTGESMFTRFMLAPHRFLDRAWALQQLQQLRWAVSEVQHHEAITGTHTPKVSDMFVGHLNTGMHGVQKLMSSIIQDRFPAHTGKQGLEPGEYFAVIYNPLAWTVTTIVTLTVDFPKVSVTDESGHPVPAQVQNAKETPSVYDLLVLTTIPGLSYRYYVIKSSRRAKGDTQETEATVANTKQFGRRPRRHDSSVGRHLAHVENGCYTVFLDKDSNLMHSVWERQNNQTIQVTQQFMEYEVNGDEAQGPISDNYVFTSNETAKPAWETVGMEIVEGHLVTEIRQYFYRAVNDSDPTYTIYSRLACGPPGADGELLCLRIEQEYRVGPLETNLNTGRVLYSDNNGYQMQRRAYKHHENNIAWNYYPMTQSAFIHDGQSRLVLLSEQAHGVSSQGSGQMEVMLHRRLLIRQRWALSVNVTLNDTSGVHSVLWLLLGPLNLTRDLGQRSAVALQHRPIVQIRQPTARIHPRPQQQEAVTLPPSIHLQILSIPGWKYNSNHMKHLQNLWKGSHGEAKAEFRRVLLRLHHLYEVDEDPIRSQPATVNLQSMLRGLGSVVSVEERSLTGTWDVSTLHRWRWPTQEPGHLRGLCTPVQAAPHPGIPCLPSPGLRSWTDLAQIPTLPPKTCVTLNKLLFPESKPS</sequence>
<dbReference type="GO" id="GO:0046872">
    <property type="term" value="F:metal ion binding"/>
    <property type="evidence" value="ECO:0007669"/>
    <property type="project" value="UniProtKB-KW"/>
</dbReference>
<dbReference type="InterPro" id="IPR015341">
    <property type="entry name" value="Glyco_hydro_38_cen"/>
</dbReference>
<dbReference type="AlphaFoldDB" id="A0A8C6DV46"/>
<dbReference type="GO" id="GO:0004559">
    <property type="term" value="F:alpha-mannosidase activity"/>
    <property type="evidence" value="ECO:0007669"/>
    <property type="project" value="InterPro"/>
</dbReference>
<dbReference type="FunFam" id="1.20.1270.50:FF:000005">
    <property type="entry name" value="Alpha-mannosidase"/>
    <property type="match status" value="1"/>
</dbReference>
<dbReference type="SMART" id="SM00872">
    <property type="entry name" value="Alpha-mann_mid"/>
    <property type="match status" value="1"/>
</dbReference>
<dbReference type="Pfam" id="PF01074">
    <property type="entry name" value="Glyco_hydro_38N"/>
    <property type="match status" value="1"/>
</dbReference>
<keyword evidence="5 6" id="KW-0326">Glycosidase</keyword>
<evidence type="ECO:0000256" key="3">
    <source>
        <dbReference type="ARBA" id="ARBA00022801"/>
    </source>
</evidence>
<feature type="region of interest" description="Disordered" evidence="7">
    <location>
        <begin position="531"/>
        <end position="556"/>
    </location>
</feature>
<dbReference type="FunFam" id="2.70.98.30:FF:000005">
    <property type="entry name" value="Alpha-mannosidase"/>
    <property type="match status" value="1"/>
</dbReference>
<comment type="cofactor">
    <cofactor evidence="6">
        <name>Zn(2+)</name>
        <dbReference type="ChEBI" id="CHEBI:29105"/>
    </cofactor>
    <text evidence="6">Binds 1 zinc ion per subunit.</text>
</comment>
<feature type="domain" description="Glycoside hydrolase family 38 central" evidence="8">
    <location>
        <begin position="339"/>
        <end position="421"/>
    </location>
</feature>
<accession>A0A8C6DV46</accession>
<dbReference type="PANTHER" id="PTHR11607">
    <property type="entry name" value="ALPHA-MANNOSIDASE"/>
    <property type="match status" value="1"/>
</dbReference>
<reference evidence="9" key="1">
    <citation type="submission" date="2025-08" db="UniProtKB">
        <authorList>
            <consortium name="Ensembl"/>
        </authorList>
    </citation>
    <scope>IDENTIFICATION</scope>
</reference>